<evidence type="ECO:0000313" key="5">
    <source>
        <dbReference type="EMBL" id="PPE70561.1"/>
    </source>
</evidence>
<dbReference type="GO" id="GO:0006355">
    <property type="term" value="P:regulation of DNA-templated transcription"/>
    <property type="evidence" value="ECO:0007669"/>
    <property type="project" value="UniProtKB-ARBA"/>
</dbReference>
<gene>
    <name evidence="5" type="ORF">C1702_05285</name>
    <name evidence="6" type="ORF">EV676_101680</name>
</gene>
<reference evidence="5 7" key="1">
    <citation type="submission" date="2018-02" db="EMBL/GenBank/DDBJ databases">
        <title>Reclassifiation of [Polyangium] brachysporum DSM 7029 as Guopingzhaonella breviflexa gen. nov., sp. nov., a member of the family Comamonadaceae.</title>
        <authorList>
            <person name="Tang B."/>
        </authorList>
    </citation>
    <scope>NUCLEOTIDE SEQUENCE [LARGE SCALE GENOMIC DNA]</scope>
    <source>
        <strain evidence="5 7">DSM 15344</strain>
    </source>
</reference>
<dbReference type="PANTHER" id="PTHR30154:SF53">
    <property type="entry name" value="HTH-TYPE TRANSCRIPTIONAL REGULATOR LRPC"/>
    <property type="match status" value="1"/>
</dbReference>
<dbReference type="EMBL" id="PSNY01000005">
    <property type="protein sequence ID" value="PPE70561.1"/>
    <property type="molecule type" value="Genomic_DNA"/>
</dbReference>
<dbReference type="SUPFAM" id="SSF46785">
    <property type="entry name" value="Winged helix' DNA-binding domain"/>
    <property type="match status" value="1"/>
</dbReference>
<dbReference type="InterPro" id="IPR011991">
    <property type="entry name" value="ArsR-like_HTH"/>
</dbReference>
<keyword evidence="3" id="KW-0804">Transcription</keyword>
<dbReference type="SUPFAM" id="SSF54909">
    <property type="entry name" value="Dimeric alpha+beta barrel"/>
    <property type="match status" value="1"/>
</dbReference>
<dbReference type="InterPro" id="IPR019887">
    <property type="entry name" value="Tscrpt_reg_AsnC/Lrp_C"/>
</dbReference>
<comment type="caution">
    <text evidence="5">The sequence shown here is derived from an EMBL/GenBank/DDBJ whole genome shotgun (WGS) entry which is preliminary data.</text>
</comment>
<evidence type="ECO:0000313" key="8">
    <source>
        <dbReference type="Proteomes" id="UP000294772"/>
    </source>
</evidence>
<dbReference type="Proteomes" id="UP000294772">
    <property type="component" value="Unassembled WGS sequence"/>
</dbReference>
<dbReference type="Proteomes" id="UP000239406">
    <property type="component" value="Unassembled WGS sequence"/>
</dbReference>
<protein>
    <submittedName>
        <fullName evidence="5 6">AsnC family transcriptional regulator</fullName>
    </submittedName>
</protein>
<dbReference type="GO" id="GO:0043200">
    <property type="term" value="P:response to amino acid"/>
    <property type="evidence" value="ECO:0007669"/>
    <property type="project" value="TreeGrafter"/>
</dbReference>
<organism evidence="5 7">
    <name type="scientific">Caldimonas thermodepolymerans</name>
    <dbReference type="NCBI Taxonomy" id="215580"/>
    <lineage>
        <taxon>Bacteria</taxon>
        <taxon>Pseudomonadati</taxon>
        <taxon>Pseudomonadota</taxon>
        <taxon>Betaproteobacteria</taxon>
        <taxon>Burkholderiales</taxon>
        <taxon>Sphaerotilaceae</taxon>
        <taxon>Caldimonas</taxon>
    </lineage>
</organism>
<evidence type="ECO:0000256" key="1">
    <source>
        <dbReference type="ARBA" id="ARBA00023015"/>
    </source>
</evidence>
<dbReference type="SMART" id="SM00344">
    <property type="entry name" value="HTH_ASNC"/>
    <property type="match status" value="1"/>
</dbReference>
<reference evidence="6 8" key="2">
    <citation type="submission" date="2019-03" db="EMBL/GenBank/DDBJ databases">
        <title>Genomic Encyclopedia of Type Strains, Phase IV (KMG-IV): sequencing the most valuable type-strain genomes for metagenomic binning, comparative biology and taxonomic classification.</title>
        <authorList>
            <person name="Goeker M."/>
        </authorList>
    </citation>
    <scope>NUCLEOTIDE SEQUENCE [LARGE SCALE GENOMIC DNA]</scope>
    <source>
        <strain evidence="6 8">DSM 15264</strain>
    </source>
</reference>
<keyword evidence="7" id="KW-1185">Reference proteome</keyword>
<evidence type="ECO:0000256" key="3">
    <source>
        <dbReference type="ARBA" id="ARBA00023163"/>
    </source>
</evidence>
<sequence>MLGTRAARLKWHFKDCRSIILGIRKWEGAGTLNLELDHYDTRILAELQADARLSMAELGRRVHLSQPAVTERVRKLEAAGVITGYRATVDLGKLGYGIRALVRVGRADYARVVRQIQQTPEVVNAYNVTGEDSWVLEIAVIDVAHLDAVVTRFCLLAETSTSIILNAAREHQPMLPARREDVKPPIKKVIDA</sequence>
<keyword evidence="2" id="KW-0238">DNA-binding</keyword>
<dbReference type="CDD" id="cd00090">
    <property type="entry name" value="HTH_ARSR"/>
    <property type="match status" value="1"/>
</dbReference>
<dbReference type="Pfam" id="PF13404">
    <property type="entry name" value="HTH_AsnC-type"/>
    <property type="match status" value="1"/>
</dbReference>
<accession>A0A2S5T6F5</accession>
<evidence type="ECO:0000313" key="6">
    <source>
        <dbReference type="EMBL" id="TCP10095.1"/>
    </source>
</evidence>
<keyword evidence="1" id="KW-0805">Transcription regulation</keyword>
<dbReference type="Gene3D" id="1.10.10.10">
    <property type="entry name" value="Winged helix-like DNA-binding domain superfamily/Winged helix DNA-binding domain"/>
    <property type="match status" value="1"/>
</dbReference>
<dbReference type="PRINTS" id="PR00033">
    <property type="entry name" value="HTHASNC"/>
</dbReference>
<dbReference type="OrthoDB" id="5476at2"/>
<name>A0A2S5T6F5_9BURK</name>
<evidence type="ECO:0000313" key="7">
    <source>
        <dbReference type="Proteomes" id="UP000239406"/>
    </source>
</evidence>
<dbReference type="InterPro" id="IPR011008">
    <property type="entry name" value="Dimeric_a/b-barrel"/>
</dbReference>
<dbReference type="EMBL" id="SLXF01000001">
    <property type="protein sequence ID" value="TCP10095.1"/>
    <property type="molecule type" value="Genomic_DNA"/>
</dbReference>
<evidence type="ECO:0000259" key="4">
    <source>
        <dbReference type="PROSITE" id="PS50956"/>
    </source>
</evidence>
<dbReference type="Pfam" id="PF01037">
    <property type="entry name" value="AsnC_trans_reg"/>
    <property type="match status" value="1"/>
</dbReference>
<dbReference type="InterPro" id="IPR036388">
    <property type="entry name" value="WH-like_DNA-bd_sf"/>
</dbReference>
<dbReference type="AlphaFoldDB" id="A0A2S5T6F5"/>
<dbReference type="FunFam" id="1.10.10.10:FF:000186">
    <property type="entry name" value="AsnC family transcriptional regulator"/>
    <property type="match status" value="1"/>
</dbReference>
<dbReference type="PROSITE" id="PS50956">
    <property type="entry name" value="HTH_ASNC_2"/>
    <property type="match status" value="1"/>
</dbReference>
<evidence type="ECO:0000256" key="2">
    <source>
        <dbReference type="ARBA" id="ARBA00023125"/>
    </source>
</evidence>
<feature type="domain" description="HTH asnC-type" evidence="4">
    <location>
        <begin position="36"/>
        <end position="97"/>
    </location>
</feature>
<dbReference type="GO" id="GO:0005829">
    <property type="term" value="C:cytosol"/>
    <property type="evidence" value="ECO:0007669"/>
    <property type="project" value="TreeGrafter"/>
</dbReference>
<dbReference type="InterPro" id="IPR019888">
    <property type="entry name" value="Tscrpt_reg_AsnC-like"/>
</dbReference>
<proteinExistence type="predicted"/>
<dbReference type="InterPro" id="IPR036390">
    <property type="entry name" value="WH_DNA-bd_sf"/>
</dbReference>
<dbReference type="Gene3D" id="3.30.70.920">
    <property type="match status" value="1"/>
</dbReference>
<dbReference type="PANTHER" id="PTHR30154">
    <property type="entry name" value="LEUCINE-RESPONSIVE REGULATORY PROTEIN"/>
    <property type="match status" value="1"/>
</dbReference>
<dbReference type="GO" id="GO:0043565">
    <property type="term" value="F:sequence-specific DNA binding"/>
    <property type="evidence" value="ECO:0007669"/>
    <property type="project" value="InterPro"/>
</dbReference>
<dbReference type="InterPro" id="IPR000485">
    <property type="entry name" value="AsnC-type_HTH_dom"/>
</dbReference>